<evidence type="ECO:0000313" key="8">
    <source>
        <dbReference type="Proteomes" id="UP000472264"/>
    </source>
</evidence>
<evidence type="ECO:0000256" key="5">
    <source>
        <dbReference type="ARBA" id="ARBA00023136"/>
    </source>
</evidence>
<sequence>CSPLAEPVNDYLCYSIFTMVCCCLPLGIAALIYSISVSLNHSYIRSPRSLLGTANQKSSCLKIKRKLCVLIVHCKKILSIGLILC</sequence>
<reference evidence="7" key="2">
    <citation type="submission" date="2025-08" db="UniProtKB">
        <authorList>
            <consortium name="Ensembl"/>
        </authorList>
    </citation>
    <scope>IDENTIFICATION</scope>
</reference>
<reference evidence="7" key="1">
    <citation type="submission" date="2021-04" db="EMBL/GenBank/DDBJ databases">
        <authorList>
            <consortium name="Wellcome Sanger Institute Data Sharing"/>
        </authorList>
    </citation>
    <scope>NUCLEOTIDE SEQUENCE [LARGE SCALE GENOMIC DNA]</scope>
</reference>
<dbReference type="InParanoid" id="A0A665TMZ6"/>
<evidence type="ECO:0000256" key="2">
    <source>
        <dbReference type="ARBA" id="ARBA00006843"/>
    </source>
</evidence>
<comment type="similarity">
    <text evidence="2">Belongs to the CD225/Dispanin family.</text>
</comment>
<keyword evidence="3 6" id="KW-0812">Transmembrane</keyword>
<organism evidence="7 8">
    <name type="scientific">Echeneis naucrates</name>
    <name type="common">Live sharksucker</name>
    <dbReference type="NCBI Taxonomy" id="173247"/>
    <lineage>
        <taxon>Eukaryota</taxon>
        <taxon>Metazoa</taxon>
        <taxon>Chordata</taxon>
        <taxon>Craniata</taxon>
        <taxon>Vertebrata</taxon>
        <taxon>Euteleostomi</taxon>
        <taxon>Actinopterygii</taxon>
        <taxon>Neopterygii</taxon>
        <taxon>Teleostei</taxon>
        <taxon>Neoteleostei</taxon>
        <taxon>Acanthomorphata</taxon>
        <taxon>Carangaria</taxon>
        <taxon>Carangiformes</taxon>
        <taxon>Echeneidae</taxon>
        <taxon>Echeneis</taxon>
    </lineage>
</organism>
<comment type="subcellular location">
    <subcellularLocation>
        <location evidence="1">Membrane</location>
    </subcellularLocation>
</comment>
<evidence type="ECO:0000256" key="4">
    <source>
        <dbReference type="ARBA" id="ARBA00022989"/>
    </source>
</evidence>
<reference evidence="7" key="3">
    <citation type="submission" date="2025-09" db="UniProtKB">
        <authorList>
            <consortium name="Ensembl"/>
        </authorList>
    </citation>
    <scope>IDENTIFICATION</scope>
</reference>
<accession>A0A665TMZ6</accession>
<evidence type="ECO:0000313" key="7">
    <source>
        <dbReference type="Ensembl" id="ENSENLP00000004041.1"/>
    </source>
</evidence>
<dbReference type="AlphaFoldDB" id="A0A665TMZ6"/>
<dbReference type="GO" id="GO:0016020">
    <property type="term" value="C:membrane"/>
    <property type="evidence" value="ECO:0007669"/>
    <property type="project" value="UniProtKB-SubCell"/>
</dbReference>
<name>A0A665TMZ6_ECHNA</name>
<protein>
    <submittedName>
        <fullName evidence="7">Uncharacterized protein</fullName>
    </submittedName>
</protein>
<evidence type="ECO:0000256" key="1">
    <source>
        <dbReference type="ARBA" id="ARBA00004370"/>
    </source>
</evidence>
<keyword evidence="8" id="KW-1185">Reference proteome</keyword>
<keyword evidence="4 6" id="KW-1133">Transmembrane helix</keyword>
<dbReference type="Proteomes" id="UP000472264">
    <property type="component" value="Chromosome 6"/>
</dbReference>
<proteinExistence type="inferred from homology"/>
<evidence type="ECO:0000256" key="3">
    <source>
        <dbReference type="ARBA" id="ARBA00022692"/>
    </source>
</evidence>
<feature type="transmembrane region" description="Helical" evidence="6">
    <location>
        <begin position="14"/>
        <end position="39"/>
    </location>
</feature>
<dbReference type="InterPro" id="IPR007593">
    <property type="entry name" value="CD225/Dispanin_fam"/>
</dbReference>
<evidence type="ECO:0000256" key="6">
    <source>
        <dbReference type="SAM" id="Phobius"/>
    </source>
</evidence>
<dbReference type="Ensembl" id="ENSENLT00000004282.1">
    <property type="protein sequence ID" value="ENSENLP00000004041.1"/>
    <property type="gene ID" value="ENSENLG00000002027.1"/>
</dbReference>
<dbReference type="Pfam" id="PF04505">
    <property type="entry name" value="CD225"/>
    <property type="match status" value="1"/>
</dbReference>
<keyword evidence="5 6" id="KW-0472">Membrane</keyword>